<gene>
    <name evidence="2" type="ORF">TOT_010000946</name>
</gene>
<accession>J4C2Y3</accession>
<proteinExistence type="predicted"/>
<sequence>MDSTDQCSSADKKVEVEKKVNVSNEEPPPYHQIPMMQNATWVSQKVTIYIKDQYLNRMLLNSLIKTLIEDSNSDEELKNQHRLVRKQPGGGSSLKAAERDSNFFWPSPK</sequence>
<feature type="compositionally biased region" description="Basic and acidic residues" evidence="1">
    <location>
        <begin position="10"/>
        <end position="20"/>
    </location>
</feature>
<feature type="region of interest" description="Disordered" evidence="1">
    <location>
        <begin position="1"/>
        <end position="31"/>
    </location>
</feature>
<dbReference type="KEGG" id="tot:TOT_010000946"/>
<dbReference type="VEuPathDB" id="PiroplasmaDB:TOT_010000946"/>
<protein>
    <submittedName>
        <fullName evidence="2">Uncharacterized protein</fullName>
    </submittedName>
</protein>
<dbReference type="EMBL" id="AP011946">
    <property type="protein sequence ID" value="BAM39491.1"/>
    <property type="molecule type" value="Genomic_DNA"/>
</dbReference>
<dbReference type="RefSeq" id="XP_009689792.1">
    <property type="nucleotide sequence ID" value="XM_009691497.1"/>
</dbReference>
<evidence type="ECO:0000313" key="3">
    <source>
        <dbReference type="Proteomes" id="UP000003786"/>
    </source>
</evidence>
<feature type="region of interest" description="Disordered" evidence="1">
    <location>
        <begin position="74"/>
        <end position="109"/>
    </location>
</feature>
<evidence type="ECO:0000313" key="2">
    <source>
        <dbReference type="EMBL" id="BAM39491.1"/>
    </source>
</evidence>
<organism evidence="2 3">
    <name type="scientific">Theileria orientalis strain Shintoku</name>
    <dbReference type="NCBI Taxonomy" id="869250"/>
    <lineage>
        <taxon>Eukaryota</taxon>
        <taxon>Sar</taxon>
        <taxon>Alveolata</taxon>
        <taxon>Apicomplexa</taxon>
        <taxon>Aconoidasida</taxon>
        <taxon>Piroplasmida</taxon>
        <taxon>Theileriidae</taxon>
        <taxon>Theileria</taxon>
    </lineage>
</organism>
<dbReference type="GeneID" id="20713788"/>
<dbReference type="AlphaFoldDB" id="J4C2Y3"/>
<dbReference type="Proteomes" id="UP000003786">
    <property type="component" value="Chromosome 1"/>
</dbReference>
<keyword evidence="3" id="KW-1185">Reference proteome</keyword>
<name>J4C2Y3_THEOR</name>
<evidence type="ECO:0000256" key="1">
    <source>
        <dbReference type="SAM" id="MobiDB-lite"/>
    </source>
</evidence>
<reference evidence="2 3" key="1">
    <citation type="journal article" date="2012" name="MBio">
        <title>Comparative genome analysis of three eukaryotic parasites with differing abilities to transform leukocytes reveals key mediators of Theileria-induced leukocyte transformation.</title>
        <authorList>
            <person name="Hayashida K."/>
            <person name="Hara Y."/>
            <person name="Abe T."/>
            <person name="Yamasaki C."/>
            <person name="Toyoda A."/>
            <person name="Kosuge T."/>
            <person name="Suzuki Y."/>
            <person name="Sato Y."/>
            <person name="Kawashima S."/>
            <person name="Katayama T."/>
            <person name="Wakaguri H."/>
            <person name="Inoue N."/>
            <person name="Homma K."/>
            <person name="Tada-Umezaki M."/>
            <person name="Yagi Y."/>
            <person name="Fujii Y."/>
            <person name="Habara T."/>
            <person name="Kanehisa M."/>
            <person name="Watanabe H."/>
            <person name="Ito K."/>
            <person name="Gojobori T."/>
            <person name="Sugawara H."/>
            <person name="Imanishi T."/>
            <person name="Weir W."/>
            <person name="Gardner M."/>
            <person name="Pain A."/>
            <person name="Shiels B."/>
            <person name="Hattori M."/>
            <person name="Nene V."/>
            <person name="Sugimoto C."/>
        </authorList>
    </citation>
    <scope>NUCLEOTIDE SEQUENCE [LARGE SCALE GENOMIC DNA]</scope>
    <source>
        <strain evidence="2 3">Shintoku</strain>
    </source>
</reference>